<evidence type="ECO:0000313" key="1">
    <source>
        <dbReference type="EMBL" id="VEG51208.1"/>
    </source>
</evidence>
<accession>A0A3S4RXH9</accession>
<keyword evidence="2" id="KW-1185">Reference proteome</keyword>
<protein>
    <submittedName>
        <fullName evidence="1">Uncharacterized protein</fullName>
    </submittedName>
</protein>
<dbReference type="STRING" id="1791.GCA_001049355_02641"/>
<dbReference type="AlphaFoldDB" id="A0A3S4RXH9"/>
<organism evidence="1 2">
    <name type="scientific">Mycolicibacterium aurum</name>
    <name type="common">Mycobacterium aurum</name>
    <dbReference type="NCBI Taxonomy" id="1791"/>
    <lineage>
        <taxon>Bacteria</taxon>
        <taxon>Bacillati</taxon>
        <taxon>Actinomycetota</taxon>
        <taxon>Actinomycetes</taxon>
        <taxon>Mycobacteriales</taxon>
        <taxon>Mycobacteriaceae</taxon>
        <taxon>Mycolicibacterium</taxon>
    </lineage>
</organism>
<name>A0A3S4RXH9_MYCAU</name>
<dbReference type="RefSeq" id="WP_264035371.1">
    <property type="nucleotide sequence ID" value="NZ_CVQQ01000007.1"/>
</dbReference>
<dbReference type="KEGG" id="mauu:NCTC10437_00315"/>
<sequence>MTADRKVLASQEFVDADSAAFTSQLGLHRVWAAGYIAHTMP</sequence>
<proteinExistence type="predicted"/>
<dbReference type="Proteomes" id="UP000279306">
    <property type="component" value="Chromosome"/>
</dbReference>
<evidence type="ECO:0000313" key="2">
    <source>
        <dbReference type="Proteomes" id="UP000279306"/>
    </source>
</evidence>
<reference evidence="1 2" key="1">
    <citation type="submission" date="2018-12" db="EMBL/GenBank/DDBJ databases">
        <authorList>
            <consortium name="Pathogen Informatics"/>
        </authorList>
    </citation>
    <scope>NUCLEOTIDE SEQUENCE [LARGE SCALE GENOMIC DNA]</scope>
    <source>
        <strain evidence="1 2">NCTC10437</strain>
    </source>
</reference>
<dbReference type="EMBL" id="LR134356">
    <property type="protein sequence ID" value="VEG51208.1"/>
    <property type="molecule type" value="Genomic_DNA"/>
</dbReference>
<gene>
    <name evidence="1" type="ORF">NCTC10437_00315</name>
</gene>